<dbReference type="PANTHER" id="PTHR38608:SF1">
    <property type="entry name" value="PROTEIN CBG00664"/>
    <property type="match status" value="1"/>
</dbReference>
<dbReference type="OrthoDB" id="5833525at2759"/>
<dbReference type="WBParaSite" id="EVEC_0000686101-mRNA-1">
    <property type="protein sequence ID" value="EVEC_0000686101-mRNA-1"/>
    <property type="gene ID" value="EVEC_0000686101"/>
</dbReference>
<keyword evidence="2" id="KW-1185">Reference proteome</keyword>
<protein>
    <submittedName>
        <fullName evidence="3">Plug domain-containing protein</fullName>
    </submittedName>
</protein>
<organism evidence="3">
    <name type="scientific">Enterobius vermicularis</name>
    <name type="common">Human pinworm</name>
    <dbReference type="NCBI Taxonomy" id="51028"/>
    <lineage>
        <taxon>Eukaryota</taxon>
        <taxon>Metazoa</taxon>
        <taxon>Ecdysozoa</taxon>
        <taxon>Nematoda</taxon>
        <taxon>Chromadorea</taxon>
        <taxon>Rhabditida</taxon>
        <taxon>Spirurina</taxon>
        <taxon>Oxyuridomorpha</taxon>
        <taxon>Oxyuroidea</taxon>
        <taxon>Oxyuridae</taxon>
        <taxon>Enterobius</taxon>
    </lineage>
</organism>
<evidence type="ECO:0000313" key="3">
    <source>
        <dbReference type="WBParaSite" id="EVEC_0000686101-mRNA-1"/>
    </source>
</evidence>
<dbReference type="AlphaFoldDB" id="A0A0N4V8Z1"/>
<dbReference type="PANTHER" id="PTHR38608">
    <property type="entry name" value="PROTEIN CBG07207"/>
    <property type="match status" value="1"/>
</dbReference>
<name>A0A0N4V8Z1_ENTVE</name>
<reference evidence="3" key="1">
    <citation type="submission" date="2017-02" db="UniProtKB">
        <authorList>
            <consortium name="WormBaseParasite"/>
        </authorList>
    </citation>
    <scope>IDENTIFICATION</scope>
</reference>
<gene>
    <name evidence="1" type="ORF">EVEC_LOCUS6409</name>
</gene>
<accession>A0A0N4V8Z1</accession>
<dbReference type="EMBL" id="UXUI01008499">
    <property type="protein sequence ID" value="VDD91658.1"/>
    <property type="molecule type" value="Genomic_DNA"/>
</dbReference>
<dbReference type="Proteomes" id="UP000274131">
    <property type="component" value="Unassembled WGS sequence"/>
</dbReference>
<proteinExistence type="predicted"/>
<evidence type="ECO:0000313" key="2">
    <source>
        <dbReference type="Proteomes" id="UP000274131"/>
    </source>
</evidence>
<sequence length="136" mass="14906">MIGILNTGGEYSEFYAVNPETTSHTIFTGTGRKPKITYSKGGRVFINGEPQLKTNPKELWDNLLTRAISNSAIVSTLKASGLDPKLVTNATGEIMDLRKVNSEASLPELVAPPSKESKNLIKSLKIFKRHRRSSSC</sequence>
<reference evidence="1 2" key="2">
    <citation type="submission" date="2018-10" db="EMBL/GenBank/DDBJ databases">
        <authorList>
            <consortium name="Pathogen Informatics"/>
        </authorList>
    </citation>
    <scope>NUCLEOTIDE SEQUENCE [LARGE SCALE GENOMIC DNA]</scope>
</reference>
<evidence type="ECO:0000313" key="1">
    <source>
        <dbReference type="EMBL" id="VDD91658.1"/>
    </source>
</evidence>